<protein>
    <submittedName>
        <fullName evidence="6">Aldehyde dehydrogenase</fullName>
    </submittedName>
</protein>
<evidence type="ECO:0000256" key="4">
    <source>
        <dbReference type="RuleBase" id="RU003345"/>
    </source>
</evidence>
<keyword evidence="2 4" id="KW-0560">Oxidoreductase</keyword>
<evidence type="ECO:0000256" key="2">
    <source>
        <dbReference type="ARBA" id="ARBA00023002"/>
    </source>
</evidence>
<dbReference type="SUPFAM" id="SSF53720">
    <property type="entry name" value="ALDH-like"/>
    <property type="match status" value="1"/>
</dbReference>
<dbReference type="EMBL" id="AP019860">
    <property type="protein sequence ID" value="BBM84058.1"/>
    <property type="molecule type" value="Genomic_DNA"/>
</dbReference>
<dbReference type="AlphaFoldDB" id="A0A5S9ILF8"/>
<name>A0A5S9ILF8_UABAM</name>
<dbReference type="GO" id="GO:0008911">
    <property type="term" value="F:lactaldehyde dehydrogenase (NAD+) activity"/>
    <property type="evidence" value="ECO:0007669"/>
    <property type="project" value="TreeGrafter"/>
</dbReference>
<dbReference type="InterPro" id="IPR016163">
    <property type="entry name" value="Ald_DH_C"/>
</dbReference>
<evidence type="ECO:0000313" key="7">
    <source>
        <dbReference type="Proteomes" id="UP000326354"/>
    </source>
</evidence>
<dbReference type="Gene3D" id="3.40.309.10">
    <property type="entry name" value="Aldehyde Dehydrogenase, Chain A, domain 2"/>
    <property type="match status" value="1"/>
</dbReference>
<feature type="domain" description="Aldehyde dehydrogenase" evidence="5">
    <location>
        <begin position="2"/>
        <end position="452"/>
    </location>
</feature>
<dbReference type="KEGG" id="uam:UABAM_02413"/>
<organism evidence="6 7">
    <name type="scientific">Uabimicrobium amorphum</name>
    <dbReference type="NCBI Taxonomy" id="2596890"/>
    <lineage>
        <taxon>Bacteria</taxon>
        <taxon>Pseudomonadati</taxon>
        <taxon>Planctomycetota</taxon>
        <taxon>Candidatus Uabimicrobiia</taxon>
        <taxon>Candidatus Uabimicrobiales</taxon>
        <taxon>Candidatus Uabimicrobiaceae</taxon>
        <taxon>Candidatus Uabimicrobium</taxon>
    </lineage>
</organism>
<dbReference type="InterPro" id="IPR029510">
    <property type="entry name" value="Ald_DH_CS_GLU"/>
</dbReference>
<feature type="active site" evidence="3">
    <location>
        <position position="232"/>
    </location>
</feature>
<accession>A0A5S9ILF8</accession>
<dbReference type="PROSITE" id="PS00687">
    <property type="entry name" value="ALDEHYDE_DEHYDR_GLU"/>
    <property type="match status" value="1"/>
</dbReference>
<dbReference type="PANTHER" id="PTHR42991">
    <property type="entry name" value="ALDEHYDE DEHYDROGENASE"/>
    <property type="match status" value="1"/>
</dbReference>
<evidence type="ECO:0000313" key="6">
    <source>
        <dbReference type="EMBL" id="BBM84058.1"/>
    </source>
</evidence>
<dbReference type="PROSITE" id="PS00070">
    <property type="entry name" value="ALDEHYDE_DEHYDR_CYS"/>
    <property type="match status" value="1"/>
</dbReference>
<reference evidence="6 7" key="1">
    <citation type="submission" date="2019-08" db="EMBL/GenBank/DDBJ databases">
        <title>Complete genome sequence of Candidatus Uab amorphum.</title>
        <authorList>
            <person name="Shiratori T."/>
            <person name="Suzuki S."/>
            <person name="Kakizawa Y."/>
            <person name="Ishida K."/>
        </authorList>
    </citation>
    <scope>NUCLEOTIDE SEQUENCE [LARGE SCALE GENOMIC DNA]</scope>
    <source>
        <strain evidence="6 7">SRT547</strain>
    </source>
</reference>
<evidence type="ECO:0000259" key="5">
    <source>
        <dbReference type="Pfam" id="PF00171"/>
    </source>
</evidence>
<dbReference type="OrthoDB" id="4503395at2"/>
<dbReference type="InterPro" id="IPR016161">
    <property type="entry name" value="Ald_DH/histidinol_DH"/>
</dbReference>
<dbReference type="InterPro" id="IPR016162">
    <property type="entry name" value="Ald_DH_N"/>
</dbReference>
<dbReference type="Pfam" id="PF00171">
    <property type="entry name" value="Aldedh"/>
    <property type="match status" value="1"/>
</dbReference>
<dbReference type="Gene3D" id="3.40.605.10">
    <property type="entry name" value="Aldehyde Dehydrogenase, Chain A, domain 1"/>
    <property type="match status" value="1"/>
</dbReference>
<dbReference type="NCBIfam" id="NF047626">
    <property type="entry name" value="SulfactDhSafD"/>
    <property type="match status" value="1"/>
</dbReference>
<dbReference type="InterPro" id="IPR015590">
    <property type="entry name" value="Aldehyde_DH_dom"/>
</dbReference>
<dbReference type="InterPro" id="IPR016160">
    <property type="entry name" value="Ald_DH_CS_CYS"/>
</dbReference>
<dbReference type="PANTHER" id="PTHR42991:SF1">
    <property type="entry name" value="ALDEHYDE DEHYDROGENASE"/>
    <property type="match status" value="1"/>
</dbReference>
<dbReference type="RefSeq" id="WP_151968236.1">
    <property type="nucleotide sequence ID" value="NZ_AP019860.1"/>
</dbReference>
<evidence type="ECO:0000256" key="3">
    <source>
        <dbReference type="PROSITE-ProRule" id="PRU10007"/>
    </source>
</evidence>
<comment type="similarity">
    <text evidence="1 4">Belongs to the aldehyde dehydrogenase family.</text>
</comment>
<evidence type="ECO:0000256" key="1">
    <source>
        <dbReference type="ARBA" id="ARBA00009986"/>
    </source>
</evidence>
<gene>
    <name evidence="6" type="ORF">UABAM_02413</name>
</gene>
<sequence>MKTFTVQNPFDNSSLGEFPFSSREDTQKAIEIIHSGKKELCNTSYFERATILENLGNLLEKNAEKLAQLITKEIGKTISDSRIELQRSRNTVLCTASEVKNIKGETLHSDAYPPKRDRLGIVQWFPLGSVLAITPFNFPINIAMHKIAPAFAAGNTILFKPSPQNYLSAKEITRLCYEAGMSENTLQMCMPDIETMGEVVADPRIHCINFTGGTHAAQAIAKNAGFKKLLFELGGNDPLIIMDDADVPLAVQTTIQQRFGTAGQRCTACKRVYVHDKIYDVYKEQLVHEAQKLKVGDPLAEDTFVGPLVNTAAADEVFSRIQKSVEQGAVALIGNKRENNIIFPTILENVTADTPVVAEETFGPVVPLFRFSNLDTVIKSVNASNYGLQSGVFTQNLAIAKKLYAELEVGALAVNDGPGFRAEHFPFGGVKDSGIGREGVYYAIREMSFQKTFVL</sequence>
<dbReference type="InterPro" id="IPR051020">
    <property type="entry name" value="ALDH-related_metabolic_enz"/>
</dbReference>
<keyword evidence="7" id="KW-1185">Reference proteome</keyword>
<proteinExistence type="inferred from homology"/>
<dbReference type="Proteomes" id="UP000326354">
    <property type="component" value="Chromosome"/>
</dbReference>